<evidence type="ECO:0000313" key="3">
    <source>
        <dbReference type="Proteomes" id="UP001156670"/>
    </source>
</evidence>
<dbReference type="EMBL" id="BSOB01000063">
    <property type="protein sequence ID" value="GLQ95530.1"/>
    <property type="molecule type" value="Genomic_DNA"/>
</dbReference>
<feature type="region of interest" description="Disordered" evidence="1">
    <location>
        <begin position="1"/>
        <end position="20"/>
    </location>
</feature>
<evidence type="ECO:0000256" key="1">
    <source>
        <dbReference type="SAM" id="MobiDB-lite"/>
    </source>
</evidence>
<feature type="region of interest" description="Disordered" evidence="1">
    <location>
        <begin position="25"/>
        <end position="59"/>
    </location>
</feature>
<organism evidence="2 3">
    <name type="scientific">Dyella acidisoli</name>
    <dbReference type="NCBI Taxonomy" id="1867834"/>
    <lineage>
        <taxon>Bacteria</taxon>
        <taxon>Pseudomonadati</taxon>
        <taxon>Pseudomonadota</taxon>
        <taxon>Gammaproteobacteria</taxon>
        <taxon>Lysobacterales</taxon>
        <taxon>Rhodanobacteraceae</taxon>
        <taxon>Dyella</taxon>
    </lineage>
</organism>
<dbReference type="Proteomes" id="UP001156670">
    <property type="component" value="Unassembled WGS sequence"/>
</dbReference>
<sequence length="59" mass="6464">MKETNTGPNVRSEVDLHAPMKLEQARLRAPKDREQIDDSGIPPVPSGDWAQPGALSMPK</sequence>
<reference evidence="3" key="1">
    <citation type="journal article" date="2019" name="Int. J. Syst. Evol. Microbiol.">
        <title>The Global Catalogue of Microorganisms (GCM) 10K type strain sequencing project: providing services to taxonomists for standard genome sequencing and annotation.</title>
        <authorList>
            <consortium name="The Broad Institute Genomics Platform"/>
            <consortium name="The Broad Institute Genome Sequencing Center for Infectious Disease"/>
            <person name="Wu L."/>
            <person name="Ma J."/>
        </authorList>
    </citation>
    <scope>NUCLEOTIDE SEQUENCE [LARGE SCALE GENOMIC DNA]</scope>
    <source>
        <strain evidence="3">NBRC 111980</strain>
    </source>
</reference>
<protein>
    <submittedName>
        <fullName evidence="2">Uncharacterized protein</fullName>
    </submittedName>
</protein>
<accession>A0ABQ5XUX9</accession>
<feature type="compositionally biased region" description="Basic and acidic residues" evidence="1">
    <location>
        <begin position="25"/>
        <end position="36"/>
    </location>
</feature>
<comment type="caution">
    <text evidence="2">The sequence shown here is derived from an EMBL/GenBank/DDBJ whole genome shotgun (WGS) entry which is preliminary data.</text>
</comment>
<name>A0ABQ5XUX9_9GAMM</name>
<keyword evidence="3" id="KW-1185">Reference proteome</keyword>
<proteinExistence type="predicted"/>
<evidence type="ECO:0000313" key="2">
    <source>
        <dbReference type="EMBL" id="GLQ95530.1"/>
    </source>
</evidence>
<gene>
    <name evidence="2" type="ORF">GCM10007901_44860</name>
</gene>